<accession>E3SJD6</accession>
<proteinExistence type="predicted"/>
<reference evidence="1 2" key="1">
    <citation type="journal article" date="2010" name="Environ. Microbiol.">
        <title>Genomic analysis of oceanic cyanobacterial myoviruses compared with T4-like myoviruses from diverse hosts and environments.</title>
        <authorList>
            <person name="Sullivan M.B."/>
            <person name="Huang K.H."/>
            <person name="Ignacio-Espinoza J.C."/>
            <person name="Berlin A.M."/>
            <person name="Kelly L."/>
            <person name="Weigele P.R."/>
            <person name="DeFrancesco A.S."/>
            <person name="Kern S.E."/>
            <person name="Thompson L.R."/>
            <person name="Young S."/>
            <person name="Yandava C."/>
            <person name="Fu R."/>
            <person name="Krastins B."/>
            <person name="Chase M."/>
            <person name="Sarracino D."/>
            <person name="Osburne M.S."/>
            <person name="Henn M.R."/>
            <person name="Chisholm S.W."/>
        </authorList>
    </citation>
    <scope>NUCLEOTIDE SEQUENCE [LARGE SCALE GENOMIC DNA]</scope>
    <source>
        <strain evidence="1">8017-1</strain>
    </source>
</reference>
<evidence type="ECO:0000313" key="2">
    <source>
        <dbReference type="Proteomes" id="UP000006524"/>
    </source>
</evidence>
<dbReference type="Proteomes" id="UP000006524">
    <property type="component" value="Segment"/>
</dbReference>
<sequence>MRDYFLDTLFSLGEACVKGEETLIRSCIYIKRSSQFCQPSKRYPLVPIHISVVISKKSTSK</sequence>
<dbReference type="KEGG" id="vg:10326874"/>
<organism evidence="1 2">
    <name type="scientific">Synechococcus phage S-SM2</name>
    <dbReference type="NCBI Taxonomy" id="444860"/>
    <lineage>
        <taxon>Viruses</taxon>
        <taxon>Duplodnaviria</taxon>
        <taxon>Heunggongvirae</taxon>
        <taxon>Uroviricota</taxon>
        <taxon>Caudoviricetes</taxon>
        <taxon>Pantevenvirales</taxon>
        <taxon>Kyanoviridae</taxon>
        <taxon>Nilusvirus</taxon>
        <taxon>Nilusvirus ssm2</taxon>
    </lineage>
</organism>
<dbReference type="RefSeq" id="YP_004322398.1">
    <property type="nucleotide sequence ID" value="NC_015279.1"/>
</dbReference>
<name>E3SJD6_9CAUD</name>
<protein>
    <submittedName>
        <fullName evidence="1">Uncharacterized protein</fullName>
    </submittedName>
</protein>
<dbReference type="EMBL" id="GU071095">
    <property type="protein sequence ID" value="ADO97584.1"/>
    <property type="molecule type" value="Genomic_DNA"/>
</dbReference>
<keyword evidence="2" id="KW-1185">Reference proteome</keyword>
<dbReference type="GeneID" id="10326874"/>
<gene>
    <name evidence="1" type="ORF">SSM2_251</name>
</gene>
<evidence type="ECO:0000313" key="1">
    <source>
        <dbReference type="EMBL" id="ADO97584.1"/>
    </source>
</evidence>